<dbReference type="InterPro" id="IPR010530">
    <property type="entry name" value="B12D"/>
</dbReference>
<dbReference type="AlphaFoldDB" id="A0A9P7GXH0"/>
<protein>
    <recommendedName>
        <fullName evidence="4">NADH-ubiquinone reductase complex 1 MLRQ subunit</fullName>
    </recommendedName>
</protein>
<keyword evidence="1" id="KW-0472">Membrane</keyword>
<dbReference type="EMBL" id="JAGPUO010000023">
    <property type="protein sequence ID" value="KAG5656208.1"/>
    <property type="molecule type" value="Genomic_DNA"/>
</dbReference>
<keyword evidence="3" id="KW-1185">Reference proteome</keyword>
<evidence type="ECO:0008006" key="4">
    <source>
        <dbReference type="Google" id="ProtNLM"/>
    </source>
</evidence>
<dbReference type="Proteomes" id="UP000782241">
    <property type="component" value="Unassembled WGS sequence"/>
</dbReference>
<dbReference type="Pfam" id="PF06522">
    <property type="entry name" value="B12D"/>
    <property type="match status" value="1"/>
</dbReference>
<organism evidence="2 3">
    <name type="scientific">Fusarium avenaceum</name>
    <dbReference type="NCBI Taxonomy" id="40199"/>
    <lineage>
        <taxon>Eukaryota</taxon>
        <taxon>Fungi</taxon>
        <taxon>Dikarya</taxon>
        <taxon>Ascomycota</taxon>
        <taxon>Pezizomycotina</taxon>
        <taxon>Sordariomycetes</taxon>
        <taxon>Hypocreomycetidae</taxon>
        <taxon>Hypocreales</taxon>
        <taxon>Nectriaceae</taxon>
        <taxon>Fusarium</taxon>
        <taxon>Fusarium tricinctum species complex</taxon>
    </lineage>
</organism>
<sequence length="189" mass="20729">MTTSMELGAFWMERLKASTLSARIRWFDFPAAQCMPQAASGQWRKASGLVGPAARNCTSDVRSANSKHSFQGRQFPIESPPLDLSSTLSTPSKMRSTAALRMFRQTPRMMRPIPKEDQAGHTISQRLRKLKQIPPELYPLAVVVGFAIGAAAYSISRKFIVDKNLRLSRQGAAARAAGNSHGEGESEGH</sequence>
<evidence type="ECO:0000256" key="1">
    <source>
        <dbReference type="SAM" id="Phobius"/>
    </source>
</evidence>
<gene>
    <name evidence="2" type="ORF">KAF25_009084</name>
</gene>
<name>A0A9P7GXH0_9HYPO</name>
<accession>A0A9P7GXH0</accession>
<reference evidence="2" key="1">
    <citation type="submission" date="2021-04" db="EMBL/GenBank/DDBJ databases">
        <title>Draft genome of Fusarium avenaceum strain F156N33, isolated from an atmospheric sample in Virginia.</title>
        <authorList>
            <person name="Yang S."/>
            <person name="Vinatzer B.A."/>
            <person name="Coleman J."/>
        </authorList>
    </citation>
    <scope>NUCLEOTIDE SEQUENCE</scope>
    <source>
        <strain evidence="2">F156N33</strain>
    </source>
</reference>
<keyword evidence="1" id="KW-1133">Transmembrane helix</keyword>
<comment type="caution">
    <text evidence="2">The sequence shown here is derived from an EMBL/GenBank/DDBJ whole genome shotgun (WGS) entry which is preliminary data.</text>
</comment>
<proteinExistence type="predicted"/>
<feature type="transmembrane region" description="Helical" evidence="1">
    <location>
        <begin position="137"/>
        <end position="156"/>
    </location>
</feature>
<evidence type="ECO:0000313" key="3">
    <source>
        <dbReference type="Proteomes" id="UP000782241"/>
    </source>
</evidence>
<keyword evidence="1" id="KW-0812">Transmembrane</keyword>
<evidence type="ECO:0000313" key="2">
    <source>
        <dbReference type="EMBL" id="KAG5656208.1"/>
    </source>
</evidence>